<dbReference type="Proteomes" id="UP000025227">
    <property type="component" value="Unplaced"/>
</dbReference>
<proteinExistence type="predicted"/>
<dbReference type="OMA" id="ANIDESH"/>
<evidence type="ECO:0000313" key="4">
    <source>
        <dbReference type="WBParaSite" id="HCON_00005720-00001"/>
    </source>
</evidence>
<feature type="compositionally biased region" description="Low complexity" evidence="1">
    <location>
        <begin position="159"/>
        <end position="170"/>
    </location>
</feature>
<feature type="domain" description="MADF" evidence="2">
    <location>
        <begin position="16"/>
        <end position="107"/>
    </location>
</feature>
<dbReference type="InterPro" id="IPR006578">
    <property type="entry name" value="MADF-dom"/>
</dbReference>
<feature type="region of interest" description="Disordered" evidence="1">
    <location>
        <begin position="520"/>
        <end position="573"/>
    </location>
</feature>
<feature type="compositionally biased region" description="Basic and acidic residues" evidence="1">
    <location>
        <begin position="557"/>
        <end position="573"/>
    </location>
</feature>
<evidence type="ECO:0000259" key="2">
    <source>
        <dbReference type="PROSITE" id="PS51029"/>
    </source>
</evidence>
<dbReference type="SMART" id="SM00595">
    <property type="entry name" value="MADF"/>
    <property type="match status" value="1"/>
</dbReference>
<evidence type="ECO:0000313" key="3">
    <source>
        <dbReference type="Proteomes" id="UP000025227"/>
    </source>
</evidence>
<protein>
    <submittedName>
        <fullName evidence="4">MADF domain-containing protein</fullName>
    </submittedName>
</protein>
<feature type="region of interest" description="Disordered" evidence="1">
    <location>
        <begin position="147"/>
        <end position="175"/>
    </location>
</feature>
<dbReference type="WBParaSite" id="HCON_00005720-00001">
    <property type="protein sequence ID" value="HCON_00005720-00001"/>
    <property type="gene ID" value="HCON_00005720"/>
</dbReference>
<sequence>MSLKVRYQWTGDLREALAHSVKKREKLWKKVPVVSHDTELRAKLWAEVADELTQQFGIQVDTDDMKRTWKNLKDNYWRITRLYESDPLKPRRWRFYNCMRFMERANIDDSIDVDGQFSNQSISETSQARLEKARILIDGIAKRLRSEDQDAQLSGSDGGRSSQEGSESGGPRNSLGQRLRDLIQISIPEIDRYIKTKQRPLAGAEVYCIPIEEVDDVLEKRLAKVWSELDANQERMEDQLDSEIDAMHVYQAENLITKPSDSNGAGVQLVRYDKKMRTETEKECRLIELIEIANRNYDINEETRYIVQQCASTLRGIYHQAAFALFMRQNMPSGQLQTLVDAFDEFVYNHVKPMNKVIAKVVKSCEPDKQKAFAALFSIIEKRGNIASLKCPDDRWAEIDNEARKNIDSLFARGRGKKGAASSAVQFNKDTAKSTRKRKKHVLTELGAEEQRRFTRMRAVLAKRIVEYVSAIESTKSLLEMVEPDDNETREELENTLRNVRQMHEKTKKDQERLEAQYKEFQNRSFGPRRKKRCSVDRSNPAHDDATISTDDASSEPDPKHLFDTTVKVEPHN</sequence>
<evidence type="ECO:0000256" key="1">
    <source>
        <dbReference type="SAM" id="MobiDB-lite"/>
    </source>
</evidence>
<reference evidence="4" key="1">
    <citation type="submission" date="2020-12" db="UniProtKB">
        <authorList>
            <consortium name="WormBaseParasite"/>
        </authorList>
    </citation>
    <scope>IDENTIFICATION</scope>
    <source>
        <strain evidence="4">MHco3</strain>
    </source>
</reference>
<accession>A0A7I4XTU5</accession>
<feature type="compositionally biased region" description="Basic and acidic residues" evidence="1">
    <location>
        <begin position="534"/>
        <end position="546"/>
    </location>
</feature>
<name>A0A7I4XTU5_HAECO</name>
<dbReference type="Pfam" id="PF10545">
    <property type="entry name" value="MADF_DNA_bdg"/>
    <property type="match status" value="1"/>
</dbReference>
<organism evidence="3 4">
    <name type="scientific">Haemonchus contortus</name>
    <name type="common">Barber pole worm</name>
    <dbReference type="NCBI Taxonomy" id="6289"/>
    <lineage>
        <taxon>Eukaryota</taxon>
        <taxon>Metazoa</taxon>
        <taxon>Ecdysozoa</taxon>
        <taxon>Nematoda</taxon>
        <taxon>Chromadorea</taxon>
        <taxon>Rhabditida</taxon>
        <taxon>Rhabditina</taxon>
        <taxon>Rhabditomorpha</taxon>
        <taxon>Strongyloidea</taxon>
        <taxon>Trichostrongylidae</taxon>
        <taxon>Haemonchus</taxon>
    </lineage>
</organism>
<dbReference type="PROSITE" id="PS51029">
    <property type="entry name" value="MADF"/>
    <property type="match status" value="1"/>
</dbReference>
<keyword evidence="3" id="KW-1185">Reference proteome</keyword>
<dbReference type="OrthoDB" id="5984255at2759"/>
<dbReference type="AlphaFoldDB" id="A0A7I4XTU5"/>